<dbReference type="Proteomes" id="UP000276133">
    <property type="component" value="Unassembled WGS sequence"/>
</dbReference>
<name>A0A3M7PWI7_BRAPC</name>
<evidence type="ECO:0000313" key="1">
    <source>
        <dbReference type="EMBL" id="RNA03145.1"/>
    </source>
</evidence>
<sequence length="114" mass="13423">MISLLIFNRFWTIFSNAIYLEYSPFGPATNLKKSKKMSETLSKESVLEDPANQTLEDVDQDWTDVLKPANKIRKRGKAITYDLFKSFEDFDTEQSMEITDMQQKANMHKYCYFL</sequence>
<organism evidence="1 2">
    <name type="scientific">Brachionus plicatilis</name>
    <name type="common">Marine rotifer</name>
    <name type="synonym">Brachionus muelleri</name>
    <dbReference type="NCBI Taxonomy" id="10195"/>
    <lineage>
        <taxon>Eukaryota</taxon>
        <taxon>Metazoa</taxon>
        <taxon>Spiralia</taxon>
        <taxon>Gnathifera</taxon>
        <taxon>Rotifera</taxon>
        <taxon>Eurotatoria</taxon>
        <taxon>Monogononta</taxon>
        <taxon>Pseudotrocha</taxon>
        <taxon>Ploima</taxon>
        <taxon>Brachionidae</taxon>
        <taxon>Brachionus</taxon>
    </lineage>
</organism>
<evidence type="ECO:0000313" key="2">
    <source>
        <dbReference type="Proteomes" id="UP000276133"/>
    </source>
</evidence>
<accession>A0A3M7PWI7</accession>
<proteinExistence type="predicted"/>
<dbReference type="EMBL" id="REGN01008611">
    <property type="protein sequence ID" value="RNA03145.1"/>
    <property type="molecule type" value="Genomic_DNA"/>
</dbReference>
<dbReference type="OrthoDB" id="10190554at2759"/>
<reference evidence="1 2" key="1">
    <citation type="journal article" date="2018" name="Sci. Rep.">
        <title>Genomic signatures of local adaptation to the degree of environmental predictability in rotifers.</title>
        <authorList>
            <person name="Franch-Gras L."/>
            <person name="Hahn C."/>
            <person name="Garcia-Roger E.M."/>
            <person name="Carmona M.J."/>
            <person name="Serra M."/>
            <person name="Gomez A."/>
        </authorList>
    </citation>
    <scope>NUCLEOTIDE SEQUENCE [LARGE SCALE GENOMIC DNA]</scope>
    <source>
        <strain evidence="1">HYR1</strain>
    </source>
</reference>
<keyword evidence="2" id="KW-1185">Reference proteome</keyword>
<comment type="caution">
    <text evidence="1">The sequence shown here is derived from an EMBL/GenBank/DDBJ whole genome shotgun (WGS) entry which is preliminary data.</text>
</comment>
<protein>
    <submittedName>
        <fullName evidence="1">Uncharacterized protein</fullName>
    </submittedName>
</protein>
<gene>
    <name evidence="1" type="ORF">BpHYR1_046885</name>
</gene>
<dbReference type="AlphaFoldDB" id="A0A3M7PWI7"/>